<comment type="similarity">
    <text evidence="2">Belongs to the peroxidase family.</text>
</comment>
<accession>D7LJN2</accession>
<evidence type="ECO:0000256" key="1">
    <source>
        <dbReference type="ARBA" id="ARBA00023002"/>
    </source>
</evidence>
<dbReference type="GO" id="GO:0034599">
    <property type="term" value="P:cellular response to oxidative stress"/>
    <property type="evidence" value="ECO:0007669"/>
    <property type="project" value="InterPro"/>
</dbReference>
<dbReference type="GO" id="GO:0020037">
    <property type="term" value="F:heme binding"/>
    <property type="evidence" value="ECO:0007669"/>
    <property type="project" value="InterPro"/>
</dbReference>
<dbReference type="Gene3D" id="1.10.420.10">
    <property type="entry name" value="Peroxidase, domain 2"/>
    <property type="match status" value="1"/>
</dbReference>
<dbReference type="InterPro" id="IPR002016">
    <property type="entry name" value="Haem_peroxidase"/>
</dbReference>
<feature type="domain" description="Plant heme peroxidase family profile" evidence="4">
    <location>
        <begin position="46"/>
        <end position="86"/>
    </location>
</feature>
<dbReference type="GO" id="GO:0009507">
    <property type="term" value="C:chloroplast"/>
    <property type="evidence" value="ECO:0007669"/>
    <property type="project" value="TreeGrafter"/>
</dbReference>
<evidence type="ECO:0000256" key="3">
    <source>
        <dbReference type="SAM" id="MobiDB-lite"/>
    </source>
</evidence>
<dbReference type="Gramene" id="scaffold_401316.1">
    <property type="protein sequence ID" value="scaffold_401316.1"/>
    <property type="gene ID" value="scaffold_401316.1"/>
</dbReference>
<evidence type="ECO:0000259" key="4">
    <source>
        <dbReference type="Pfam" id="PF00141"/>
    </source>
</evidence>
<proteinExistence type="inferred from homology"/>
<reference evidence="6" key="1">
    <citation type="journal article" date="2011" name="Nat. Genet.">
        <title>The Arabidopsis lyrata genome sequence and the basis of rapid genome size change.</title>
        <authorList>
            <person name="Hu T.T."/>
            <person name="Pattyn P."/>
            <person name="Bakker E.G."/>
            <person name="Cao J."/>
            <person name="Cheng J.-F."/>
            <person name="Clark R.M."/>
            <person name="Fahlgren N."/>
            <person name="Fawcett J.A."/>
            <person name="Grimwood J."/>
            <person name="Gundlach H."/>
            <person name="Haberer G."/>
            <person name="Hollister J.D."/>
            <person name="Ossowski S."/>
            <person name="Ottilar R.P."/>
            <person name="Salamov A.A."/>
            <person name="Schneeberger K."/>
            <person name="Spannagl M."/>
            <person name="Wang X."/>
            <person name="Yang L."/>
            <person name="Nasrallah M.E."/>
            <person name="Bergelson J."/>
            <person name="Carrington J.C."/>
            <person name="Gaut B.S."/>
            <person name="Schmutz J."/>
            <person name="Mayer K.F.X."/>
            <person name="Van de Peer Y."/>
            <person name="Grigoriev I.V."/>
            <person name="Nordborg M."/>
            <person name="Weigel D."/>
            <person name="Guo Y.-L."/>
        </authorList>
    </citation>
    <scope>NUCLEOTIDE SEQUENCE [LARGE SCALE GENOMIC DNA]</scope>
    <source>
        <strain evidence="6">cv. MN47</strain>
    </source>
</reference>
<evidence type="ECO:0000313" key="6">
    <source>
        <dbReference type="Proteomes" id="UP000008694"/>
    </source>
</evidence>
<dbReference type="STRING" id="81972.D7LJN2"/>
<keyword evidence="1" id="KW-0560">Oxidoreductase</keyword>
<organism evidence="6">
    <name type="scientific">Arabidopsis lyrata subsp. lyrata</name>
    <name type="common">Lyre-leaved rock-cress</name>
    <dbReference type="NCBI Taxonomy" id="81972"/>
    <lineage>
        <taxon>Eukaryota</taxon>
        <taxon>Viridiplantae</taxon>
        <taxon>Streptophyta</taxon>
        <taxon>Embryophyta</taxon>
        <taxon>Tracheophyta</taxon>
        <taxon>Spermatophyta</taxon>
        <taxon>Magnoliopsida</taxon>
        <taxon>eudicotyledons</taxon>
        <taxon>Gunneridae</taxon>
        <taxon>Pentapetalae</taxon>
        <taxon>rosids</taxon>
        <taxon>malvids</taxon>
        <taxon>Brassicales</taxon>
        <taxon>Brassicaceae</taxon>
        <taxon>Camelineae</taxon>
        <taxon>Arabidopsis</taxon>
    </lineage>
</organism>
<dbReference type="InterPro" id="IPR010255">
    <property type="entry name" value="Haem_peroxidase_sf"/>
</dbReference>
<dbReference type="EMBL" id="GL348716">
    <property type="protein sequence ID" value="EFH55435.1"/>
    <property type="molecule type" value="Genomic_DNA"/>
</dbReference>
<dbReference type="SUPFAM" id="SSF48113">
    <property type="entry name" value="Heme-dependent peroxidases"/>
    <property type="match status" value="1"/>
</dbReference>
<keyword evidence="6" id="KW-1185">Reference proteome</keyword>
<dbReference type="GO" id="GO:0000302">
    <property type="term" value="P:response to reactive oxygen species"/>
    <property type="evidence" value="ECO:0007669"/>
    <property type="project" value="TreeGrafter"/>
</dbReference>
<sequence>MCFNILMTDKVLMTDLFYGWHFAGTFDCQSRTEGPIGTMRFDAEPTVPPREGRLPDATKGFDHLSDVFAKQMGLSDKDIVVLSGAHISISPFQS</sequence>
<evidence type="ECO:0000256" key="2">
    <source>
        <dbReference type="RuleBase" id="RU004241"/>
    </source>
</evidence>
<name>D7LJN2_ARALL</name>
<dbReference type="HOGENOM" id="CLU_2389195_0_0_1"/>
<protein>
    <recommendedName>
        <fullName evidence="4">Plant heme peroxidase family profile domain-containing protein</fullName>
    </recommendedName>
</protein>
<dbReference type="GO" id="GO:0042744">
    <property type="term" value="P:hydrogen peroxide catabolic process"/>
    <property type="evidence" value="ECO:0007669"/>
    <property type="project" value="TreeGrafter"/>
</dbReference>
<dbReference type="PANTHER" id="PTHR31356:SF59">
    <property type="entry name" value="L-ASCORBATE PEROXIDASE 1, CYTOSOLIC"/>
    <property type="match status" value="1"/>
</dbReference>
<dbReference type="AlphaFoldDB" id="D7LJN2"/>
<evidence type="ECO:0000313" key="5">
    <source>
        <dbReference type="EMBL" id="EFH55435.1"/>
    </source>
</evidence>
<dbReference type="Pfam" id="PF00141">
    <property type="entry name" value="peroxidase"/>
    <property type="match status" value="1"/>
</dbReference>
<feature type="region of interest" description="Disordered" evidence="3">
    <location>
        <begin position="38"/>
        <end position="57"/>
    </location>
</feature>
<dbReference type="GO" id="GO:0004601">
    <property type="term" value="F:peroxidase activity"/>
    <property type="evidence" value="ECO:0007669"/>
    <property type="project" value="InterPro"/>
</dbReference>
<gene>
    <name evidence="5" type="ORF">ARALYDRAFT_901815</name>
</gene>
<dbReference type="PANTHER" id="PTHR31356">
    <property type="entry name" value="THYLAKOID LUMENAL 29 KDA PROTEIN, CHLOROPLASTIC-RELATED"/>
    <property type="match status" value="1"/>
</dbReference>
<dbReference type="Proteomes" id="UP000008694">
    <property type="component" value="Unassembled WGS sequence"/>
</dbReference>
<dbReference type="InterPro" id="IPR044831">
    <property type="entry name" value="Ccp1-like"/>
</dbReference>